<evidence type="ECO:0000313" key="2">
    <source>
        <dbReference type="EMBL" id="SPX59718.1"/>
    </source>
</evidence>
<accession>A0A0W0U4S5</accession>
<dbReference type="PATRIC" id="fig|453.4.peg.703"/>
<organism evidence="1 3">
    <name type="scientific">Legionella feeleii</name>
    <dbReference type="NCBI Taxonomy" id="453"/>
    <lineage>
        <taxon>Bacteria</taxon>
        <taxon>Pseudomonadati</taxon>
        <taxon>Pseudomonadota</taxon>
        <taxon>Gammaproteobacteria</taxon>
        <taxon>Legionellales</taxon>
        <taxon>Legionellaceae</taxon>
        <taxon>Legionella</taxon>
    </lineage>
</organism>
<evidence type="ECO:0000313" key="1">
    <source>
        <dbReference type="EMBL" id="KTD02896.1"/>
    </source>
</evidence>
<reference evidence="2 4" key="2">
    <citation type="submission" date="2018-06" db="EMBL/GenBank/DDBJ databases">
        <authorList>
            <consortium name="Pathogen Informatics"/>
            <person name="Doyle S."/>
        </authorList>
    </citation>
    <scope>NUCLEOTIDE SEQUENCE [LARGE SCALE GENOMIC DNA]</scope>
    <source>
        <strain evidence="2 4">NCTC12022</strain>
    </source>
</reference>
<dbReference type="Proteomes" id="UP000251942">
    <property type="component" value="Unassembled WGS sequence"/>
</dbReference>
<dbReference type="EMBL" id="LNYB01000020">
    <property type="protein sequence ID" value="KTD02896.1"/>
    <property type="molecule type" value="Genomic_DNA"/>
</dbReference>
<evidence type="ECO:0000313" key="3">
    <source>
        <dbReference type="Proteomes" id="UP000054698"/>
    </source>
</evidence>
<reference evidence="1 3" key="1">
    <citation type="submission" date="2015-11" db="EMBL/GenBank/DDBJ databases">
        <title>Genomic analysis of 38 Legionella species identifies large and diverse effector repertoires.</title>
        <authorList>
            <person name="Burstein D."/>
            <person name="Amaro F."/>
            <person name="Zusman T."/>
            <person name="Lifshitz Z."/>
            <person name="Cohen O."/>
            <person name="Gilbert J.A."/>
            <person name="Pupko T."/>
            <person name="Shuman H.A."/>
            <person name="Segal G."/>
        </authorList>
    </citation>
    <scope>NUCLEOTIDE SEQUENCE [LARGE SCALE GENOMIC DNA]</scope>
    <source>
        <strain evidence="1 3">WO-44C</strain>
    </source>
</reference>
<gene>
    <name evidence="1" type="ORF">Lfee_0649</name>
    <name evidence="2" type="ORF">NCTC12022_00429</name>
</gene>
<protein>
    <submittedName>
        <fullName evidence="1">Uncharacterized protein</fullName>
    </submittedName>
</protein>
<evidence type="ECO:0000313" key="4">
    <source>
        <dbReference type="Proteomes" id="UP000251942"/>
    </source>
</evidence>
<sequence length="83" mass="9533">MPVSLSRLNALKSSGYKYHFTNDIYINKTDKVIISKEAIEDHDDNWLNERLEACDGNSWLFIFTNGSPRDAVKNKILKDLGLM</sequence>
<proteinExistence type="predicted"/>
<dbReference type="Proteomes" id="UP000054698">
    <property type="component" value="Unassembled WGS sequence"/>
</dbReference>
<dbReference type="AlphaFoldDB" id="A0A0W0U4S5"/>
<dbReference type="EMBL" id="UASS01000002">
    <property type="protein sequence ID" value="SPX59718.1"/>
    <property type="molecule type" value="Genomic_DNA"/>
</dbReference>
<name>A0A0W0U4S5_9GAMM</name>
<dbReference type="RefSeq" id="WP_058443868.1">
    <property type="nucleotide sequence ID" value="NZ_CAAAHT010000065.1"/>
</dbReference>
<keyword evidence="3" id="KW-1185">Reference proteome</keyword>